<protein>
    <submittedName>
        <fullName evidence="1">Uncharacterized protein</fullName>
    </submittedName>
</protein>
<feature type="non-terminal residue" evidence="1">
    <location>
        <position position="1"/>
    </location>
</feature>
<sequence length="76" mass="8139">SEAGLLSFPAVSPAMEVSGFLPVELAFHSAAVLRGTEPLEPVVDELRVLLVKVLMGHHIRGACIDLVTTHLPQAQR</sequence>
<dbReference type="AlphaFoldDB" id="A0A091FU87"/>
<feature type="non-terminal residue" evidence="1">
    <location>
        <position position="76"/>
    </location>
</feature>
<keyword evidence="2" id="KW-1185">Reference proteome</keyword>
<dbReference type="Proteomes" id="UP000052976">
    <property type="component" value="Unassembled WGS sequence"/>
</dbReference>
<reference evidence="1 2" key="1">
    <citation type="submission" date="2014-04" db="EMBL/GenBank/DDBJ databases">
        <title>Genome evolution of avian class.</title>
        <authorList>
            <person name="Zhang G."/>
            <person name="Li C."/>
        </authorList>
    </citation>
    <scope>NUCLEOTIDE SEQUENCE [LARGE SCALE GENOMIC DNA]</scope>
    <source>
        <strain evidence="1">BGI_N302</strain>
    </source>
</reference>
<organism evidence="1 2">
    <name type="scientific">Corvus brachyrhynchos</name>
    <name type="common">American crow</name>
    <dbReference type="NCBI Taxonomy" id="85066"/>
    <lineage>
        <taxon>Eukaryota</taxon>
        <taxon>Metazoa</taxon>
        <taxon>Chordata</taxon>
        <taxon>Craniata</taxon>
        <taxon>Vertebrata</taxon>
        <taxon>Euteleostomi</taxon>
        <taxon>Archelosauria</taxon>
        <taxon>Archosauria</taxon>
        <taxon>Dinosauria</taxon>
        <taxon>Saurischia</taxon>
        <taxon>Theropoda</taxon>
        <taxon>Coelurosauria</taxon>
        <taxon>Aves</taxon>
        <taxon>Neognathae</taxon>
        <taxon>Neoaves</taxon>
        <taxon>Telluraves</taxon>
        <taxon>Australaves</taxon>
        <taxon>Passeriformes</taxon>
        <taxon>Corvoidea</taxon>
        <taxon>Corvidae</taxon>
        <taxon>Corvus</taxon>
    </lineage>
</organism>
<evidence type="ECO:0000313" key="1">
    <source>
        <dbReference type="EMBL" id="KFO64780.1"/>
    </source>
</evidence>
<dbReference type="EMBL" id="KK719670">
    <property type="protein sequence ID" value="KFO64780.1"/>
    <property type="molecule type" value="Genomic_DNA"/>
</dbReference>
<gene>
    <name evidence="1" type="ORF">N302_14222</name>
</gene>
<accession>A0A091FU87</accession>
<proteinExistence type="predicted"/>
<evidence type="ECO:0000313" key="2">
    <source>
        <dbReference type="Proteomes" id="UP000052976"/>
    </source>
</evidence>
<name>A0A091FU87_CORBR</name>